<feature type="compositionally biased region" description="Basic and acidic residues" evidence="1">
    <location>
        <begin position="680"/>
        <end position="703"/>
    </location>
</feature>
<dbReference type="EMBL" id="BPLQ01008198">
    <property type="protein sequence ID" value="GIY35766.1"/>
    <property type="molecule type" value="Genomic_DNA"/>
</dbReference>
<feature type="compositionally biased region" description="Low complexity" evidence="1">
    <location>
        <begin position="260"/>
        <end position="282"/>
    </location>
</feature>
<feature type="compositionally biased region" description="Basic and acidic residues" evidence="1">
    <location>
        <begin position="225"/>
        <end position="234"/>
    </location>
</feature>
<feature type="compositionally biased region" description="Polar residues" evidence="1">
    <location>
        <begin position="351"/>
        <end position="362"/>
    </location>
</feature>
<evidence type="ECO:0000256" key="1">
    <source>
        <dbReference type="SAM" id="MobiDB-lite"/>
    </source>
</evidence>
<feature type="signal peptide" evidence="2">
    <location>
        <begin position="1"/>
        <end position="20"/>
    </location>
</feature>
<feature type="compositionally biased region" description="Low complexity" evidence="1">
    <location>
        <begin position="239"/>
        <end position="253"/>
    </location>
</feature>
<comment type="caution">
    <text evidence="3">The sequence shown here is derived from an EMBL/GenBank/DDBJ whole genome shotgun (WGS) entry which is preliminary data.</text>
</comment>
<keyword evidence="2" id="KW-0732">Signal</keyword>
<evidence type="ECO:0000256" key="2">
    <source>
        <dbReference type="SAM" id="SignalP"/>
    </source>
</evidence>
<reference evidence="3 4" key="1">
    <citation type="submission" date="2021-06" db="EMBL/GenBank/DDBJ databases">
        <title>Caerostris darwini draft genome.</title>
        <authorList>
            <person name="Kono N."/>
            <person name="Arakawa K."/>
        </authorList>
    </citation>
    <scope>NUCLEOTIDE SEQUENCE [LARGE SCALE GENOMIC DNA]</scope>
</reference>
<feature type="region of interest" description="Disordered" evidence="1">
    <location>
        <begin position="159"/>
        <end position="623"/>
    </location>
</feature>
<proteinExistence type="predicted"/>
<evidence type="ECO:0000313" key="3">
    <source>
        <dbReference type="EMBL" id="GIY35766.1"/>
    </source>
</evidence>
<feature type="compositionally biased region" description="Basic and acidic residues" evidence="1">
    <location>
        <begin position="824"/>
        <end position="842"/>
    </location>
</feature>
<feature type="compositionally biased region" description="Basic and acidic residues" evidence="1">
    <location>
        <begin position="364"/>
        <end position="384"/>
    </location>
</feature>
<feature type="compositionally biased region" description="Basic residues" evidence="1">
    <location>
        <begin position="312"/>
        <end position="321"/>
    </location>
</feature>
<dbReference type="AlphaFoldDB" id="A0AAV4SRE3"/>
<feature type="compositionally biased region" description="Basic and acidic residues" evidence="1">
    <location>
        <begin position="778"/>
        <end position="801"/>
    </location>
</feature>
<dbReference type="Proteomes" id="UP001054837">
    <property type="component" value="Unassembled WGS sequence"/>
</dbReference>
<evidence type="ECO:0000313" key="4">
    <source>
        <dbReference type="Proteomes" id="UP001054837"/>
    </source>
</evidence>
<feature type="chain" id="PRO_5043596046" evidence="2">
    <location>
        <begin position="21"/>
        <end position="1030"/>
    </location>
</feature>
<feature type="region of interest" description="Disordered" evidence="1">
    <location>
        <begin position="764"/>
        <end position="844"/>
    </location>
</feature>
<feature type="region of interest" description="Disordered" evidence="1">
    <location>
        <begin position="635"/>
        <end position="721"/>
    </location>
</feature>
<feature type="compositionally biased region" description="Polar residues" evidence="1">
    <location>
        <begin position="526"/>
        <end position="549"/>
    </location>
</feature>
<protein>
    <submittedName>
        <fullName evidence="3">Uncharacterized protein</fullName>
    </submittedName>
</protein>
<accession>A0AAV4SRE3</accession>
<keyword evidence="4" id="KW-1185">Reference proteome</keyword>
<gene>
    <name evidence="3" type="primary">AVEN_69869_1</name>
    <name evidence="3" type="ORF">CDAR_27811</name>
</gene>
<organism evidence="3 4">
    <name type="scientific">Caerostris darwini</name>
    <dbReference type="NCBI Taxonomy" id="1538125"/>
    <lineage>
        <taxon>Eukaryota</taxon>
        <taxon>Metazoa</taxon>
        <taxon>Ecdysozoa</taxon>
        <taxon>Arthropoda</taxon>
        <taxon>Chelicerata</taxon>
        <taxon>Arachnida</taxon>
        <taxon>Araneae</taxon>
        <taxon>Araneomorphae</taxon>
        <taxon>Entelegynae</taxon>
        <taxon>Araneoidea</taxon>
        <taxon>Araneidae</taxon>
        <taxon>Caerostris</taxon>
    </lineage>
</organism>
<sequence>MALFKVGGLLLLFLISSSKADIKGEEPSDKITANDVPDIEAQPSTNVEAKLDSKPLPKASKVSEFYIGDLLRTSDKDQLDTSSTIHNPISSTPEYNQRASSSEEAALFSNSGFQGGQYYVGDQVLLPLMHPGGVQNPINAAGESPLNVYEKVSVPQAGVVGRNAMPKQGNSPASRRYEPAPLHHEGGDCKKHRHAVSASNDQGYATDESAPYNHGRVPPGPPEYRNPDSYRQEDSYEDSPAYSRSYPSSSKSYAAEHDSNTNSESSSGKSYTTSKSSSSSKTVEPKNKRGKVVVFDNRKLPQQGYSRGRGQGSRKKSKARPSHSPDSYSEQEPPYQGSPERDQYYDGPHSQAPSRYHSNTEAPVNRKPEQHYSEQPEPEYERGNYRKSKAPPAASYPDDGYSQPPQRERQHSGPPQKYSPNEGPRGQPSGYYNEESYAPEPPAPHRGENRYHKAPNYNSPRPHDERQQYQESAPMAPARPTNERQYDGYTPQSGPRDVSYKRNSQAPRSSRGKRPEYAYESAPYSHGQSSEGHPRTQRSSSRLARSSPQRYRPSTGEGRSPSPVPAVELQELARKETGPQQLQLQPSVSYSESSYNMGDGAPSKTAVPAKSPKPEARIYEAPQKMINPLLSRELGMQGRDPGYEAPYKPFNSEYPARFGNDNFNINPLSAEQPYAEGPESGERGYEPEPFEKPQQPYEDHEGDVGDDDSSPPKGKVIGYADHYGNHEPLELDEEFFQKYGISNKAKIIVASHVNPNLFVADGTQVAEGGSSSDEEEPFDQREQFEERSQEPKKEVEEDSYKPRRPQLFEAPQEAPQSFSQLVDSDPKFLRNLDKPTKPKRPEIGQFEEYDPSMDELIFRSSVGDPKEFVKSKGSREMVQKHGNGVSRIIFTQHSASENKEEYLPKKDGEGLEAESKNYAYPFKEYVAKINIKIILIENHYATFHTLDGQHISQLAFYPQSATHATFTTNTDKYPSSCKVLQSFIFFRLTHIANPLNSRSNEADIFFRHTFIAPPIHLGVRWCLLASSSHA</sequence>
<name>A0AAV4SRE3_9ARAC</name>
<feature type="compositionally biased region" description="Polar residues" evidence="1">
    <location>
        <begin position="578"/>
        <end position="596"/>
    </location>
</feature>
<feature type="compositionally biased region" description="Basic and acidic residues" evidence="1">
    <location>
        <begin position="175"/>
        <end position="189"/>
    </location>
</feature>